<dbReference type="Gene3D" id="3.90.1150.10">
    <property type="entry name" value="Aspartate Aminotransferase, domain 1"/>
    <property type="match status" value="1"/>
</dbReference>
<evidence type="ECO:0000313" key="5">
    <source>
        <dbReference type="EMBL" id="HIW86773.1"/>
    </source>
</evidence>
<feature type="active site" description="Proton acceptor" evidence="2">
    <location>
        <position position="197"/>
    </location>
</feature>
<dbReference type="PANTHER" id="PTHR30244:SF34">
    <property type="entry name" value="DTDP-4-AMINO-4,6-DIDEOXYGALACTOSE TRANSAMINASE"/>
    <property type="match status" value="1"/>
</dbReference>
<dbReference type="CDD" id="cd00616">
    <property type="entry name" value="AHBA_syn"/>
    <property type="match status" value="1"/>
</dbReference>
<gene>
    <name evidence="5" type="ORF">IAC47_00640</name>
</gene>
<evidence type="ECO:0000256" key="1">
    <source>
        <dbReference type="ARBA" id="ARBA00037999"/>
    </source>
</evidence>
<dbReference type="Gene3D" id="3.40.640.10">
    <property type="entry name" value="Type I PLP-dependent aspartate aminotransferase-like (Major domain)"/>
    <property type="match status" value="1"/>
</dbReference>
<reference evidence="5" key="1">
    <citation type="journal article" date="2021" name="PeerJ">
        <title>Extensive microbial diversity within the chicken gut microbiome revealed by metagenomics and culture.</title>
        <authorList>
            <person name="Gilroy R."/>
            <person name="Ravi A."/>
            <person name="Getino M."/>
            <person name="Pursley I."/>
            <person name="Horton D.L."/>
            <person name="Alikhan N.F."/>
            <person name="Baker D."/>
            <person name="Gharbi K."/>
            <person name="Hall N."/>
            <person name="Watson M."/>
            <person name="Adriaenssens E.M."/>
            <person name="Foster-Nyarko E."/>
            <person name="Jarju S."/>
            <person name="Secka A."/>
            <person name="Antonio M."/>
            <person name="Oren A."/>
            <person name="Chaudhuri R.R."/>
            <person name="La Ragione R."/>
            <person name="Hildebrand F."/>
            <person name="Pallen M.J."/>
        </authorList>
    </citation>
    <scope>NUCLEOTIDE SEQUENCE</scope>
    <source>
        <strain evidence="5">Gambia16-930</strain>
    </source>
</reference>
<dbReference type="PIRSF" id="PIRSF000390">
    <property type="entry name" value="PLP_StrS"/>
    <property type="match status" value="1"/>
</dbReference>
<evidence type="ECO:0000256" key="3">
    <source>
        <dbReference type="PIRSR" id="PIRSR000390-2"/>
    </source>
</evidence>
<comment type="similarity">
    <text evidence="1 4">Belongs to the DegT/DnrJ/EryC1 family.</text>
</comment>
<dbReference type="InterPro" id="IPR015424">
    <property type="entry name" value="PyrdxlP-dep_Trfase"/>
</dbReference>
<dbReference type="GO" id="GO:0030170">
    <property type="term" value="F:pyridoxal phosphate binding"/>
    <property type="evidence" value="ECO:0007669"/>
    <property type="project" value="TreeGrafter"/>
</dbReference>
<comment type="caution">
    <text evidence="5">The sequence shown here is derived from an EMBL/GenBank/DDBJ whole genome shotgun (WGS) entry which is preliminary data.</text>
</comment>
<dbReference type="EMBL" id="DXGG01000024">
    <property type="protein sequence ID" value="HIW86773.1"/>
    <property type="molecule type" value="Genomic_DNA"/>
</dbReference>
<feature type="modified residue" description="N6-(pyridoxal phosphate)lysine" evidence="3">
    <location>
        <position position="197"/>
    </location>
</feature>
<keyword evidence="3 4" id="KW-0663">Pyridoxal phosphate</keyword>
<protein>
    <submittedName>
        <fullName evidence="5">DegT/DnrJ/EryC1/StrS family aminotransferase</fullName>
    </submittedName>
</protein>
<dbReference type="SUPFAM" id="SSF53383">
    <property type="entry name" value="PLP-dependent transferases"/>
    <property type="match status" value="1"/>
</dbReference>
<evidence type="ECO:0000313" key="6">
    <source>
        <dbReference type="Proteomes" id="UP000824267"/>
    </source>
</evidence>
<dbReference type="GO" id="GO:0008483">
    <property type="term" value="F:transaminase activity"/>
    <property type="evidence" value="ECO:0007669"/>
    <property type="project" value="UniProtKB-KW"/>
</dbReference>
<dbReference type="InterPro" id="IPR000653">
    <property type="entry name" value="DegT/StrS_aminotransferase"/>
</dbReference>
<reference evidence="5" key="2">
    <citation type="submission" date="2021-04" db="EMBL/GenBank/DDBJ databases">
        <authorList>
            <person name="Gilroy R."/>
        </authorList>
    </citation>
    <scope>NUCLEOTIDE SEQUENCE</scope>
    <source>
        <strain evidence="5">Gambia16-930</strain>
    </source>
</reference>
<dbReference type="Pfam" id="PF01041">
    <property type="entry name" value="DegT_DnrJ_EryC1"/>
    <property type="match status" value="1"/>
</dbReference>
<accession>A0A9D1UGR5</accession>
<name>A0A9D1UGR5_9BACT</name>
<sequence length="405" mass="45406">MNISFSPPYIDDDVIALVNESLRSGWITSGPKVAALEKELTERLGAEAAVCVNSWTSGATLVLRWLGVKQGDEVIVPAYTYCATAMAVMDAGATPVMVDINDGLTMDVQKMKEALTSRTKAVIPVDLAGVPCQYDKIREALESEEVKSLFKAESDVQKQLGRILLLSDSAHSIGARLNGKEIAQLVDICVLSFHAVKNITSAEGGAICFNLPEQFDIRQTYRWFKMMSLNGQTKDAFTKNQAGAWRYDIVAHGMKINMPDVNAAIALAQLRKYDYLLAERQRVYELYCRLLAPYHWAILPPKNDGVSSPAYHLFPLRINPVSEAQRDELIQRLAQKGIATNVHYIPMPALTLFRQMGYNQNDYPKSMDTFAREITLPVYPQLTDLQVEYIVRNLVEQYYEIRNGE</sequence>
<dbReference type="InterPro" id="IPR015422">
    <property type="entry name" value="PyrdxlP-dep_Trfase_small"/>
</dbReference>
<dbReference type="Proteomes" id="UP000824267">
    <property type="component" value="Unassembled WGS sequence"/>
</dbReference>
<proteinExistence type="inferred from homology"/>
<keyword evidence="5" id="KW-0808">Transferase</keyword>
<keyword evidence="5" id="KW-0032">Aminotransferase</keyword>
<dbReference type="GO" id="GO:0000271">
    <property type="term" value="P:polysaccharide biosynthetic process"/>
    <property type="evidence" value="ECO:0007669"/>
    <property type="project" value="TreeGrafter"/>
</dbReference>
<dbReference type="InterPro" id="IPR015421">
    <property type="entry name" value="PyrdxlP-dep_Trfase_major"/>
</dbReference>
<evidence type="ECO:0000256" key="2">
    <source>
        <dbReference type="PIRSR" id="PIRSR000390-1"/>
    </source>
</evidence>
<dbReference type="PANTHER" id="PTHR30244">
    <property type="entry name" value="TRANSAMINASE"/>
    <property type="match status" value="1"/>
</dbReference>
<dbReference type="AlphaFoldDB" id="A0A9D1UGR5"/>
<evidence type="ECO:0000256" key="4">
    <source>
        <dbReference type="RuleBase" id="RU004508"/>
    </source>
</evidence>
<organism evidence="5 6">
    <name type="scientific">Candidatus Onthomorpha intestinigallinarum</name>
    <dbReference type="NCBI Taxonomy" id="2840880"/>
    <lineage>
        <taxon>Bacteria</taxon>
        <taxon>Pseudomonadati</taxon>
        <taxon>Bacteroidota</taxon>
        <taxon>Bacteroidia</taxon>
        <taxon>Bacteroidales</taxon>
        <taxon>Candidatus Onthomorpha</taxon>
    </lineage>
</organism>